<comment type="catalytic activity">
    <reaction evidence="6">
        <text>guanosine(527) in 16S rRNA + S-adenosyl-L-methionine = N(7)-methylguanosine(527) in 16S rRNA + S-adenosyl-L-homocysteine</text>
        <dbReference type="Rhea" id="RHEA:42732"/>
        <dbReference type="Rhea" id="RHEA-COMP:10209"/>
        <dbReference type="Rhea" id="RHEA-COMP:10210"/>
        <dbReference type="ChEBI" id="CHEBI:57856"/>
        <dbReference type="ChEBI" id="CHEBI:59789"/>
        <dbReference type="ChEBI" id="CHEBI:74269"/>
        <dbReference type="ChEBI" id="CHEBI:74480"/>
        <dbReference type="EC" id="2.1.1.170"/>
    </reaction>
</comment>
<evidence type="ECO:0000256" key="3">
    <source>
        <dbReference type="ARBA" id="ARBA00022603"/>
    </source>
</evidence>
<dbReference type="GO" id="GO:0070043">
    <property type="term" value="F:rRNA (guanine-N7-)-methyltransferase activity"/>
    <property type="evidence" value="ECO:0007669"/>
    <property type="project" value="UniProtKB-UniRule"/>
</dbReference>
<dbReference type="EC" id="2.1.1.170" evidence="6"/>
<dbReference type="Pfam" id="PF02527">
    <property type="entry name" value="GidB"/>
    <property type="match status" value="1"/>
</dbReference>
<evidence type="ECO:0000256" key="2">
    <source>
        <dbReference type="ARBA" id="ARBA00022552"/>
    </source>
</evidence>
<dbReference type="InterPro" id="IPR029063">
    <property type="entry name" value="SAM-dependent_MTases_sf"/>
</dbReference>
<keyword evidence="3 6" id="KW-0489">Methyltransferase</keyword>
<comment type="function">
    <text evidence="6">Specifically methylates the N7 position of guanine in position 527 of 16S rRNA.</text>
</comment>
<evidence type="ECO:0000256" key="5">
    <source>
        <dbReference type="ARBA" id="ARBA00022691"/>
    </source>
</evidence>
<dbReference type="GO" id="GO:0005829">
    <property type="term" value="C:cytosol"/>
    <property type="evidence" value="ECO:0007669"/>
    <property type="project" value="TreeGrafter"/>
</dbReference>
<proteinExistence type="inferred from homology"/>
<dbReference type="RefSeq" id="WP_184382078.1">
    <property type="nucleotide sequence ID" value="NZ_JACIDJ010000001.1"/>
</dbReference>
<dbReference type="Proteomes" id="UP000553193">
    <property type="component" value="Unassembled WGS sequence"/>
</dbReference>
<dbReference type="Gene3D" id="3.40.50.150">
    <property type="entry name" value="Vaccinia Virus protein VP39"/>
    <property type="match status" value="1"/>
</dbReference>
<feature type="binding site" evidence="6">
    <location>
        <begin position="119"/>
        <end position="120"/>
    </location>
    <ligand>
        <name>S-adenosyl-L-methionine</name>
        <dbReference type="ChEBI" id="CHEBI:59789"/>
    </ligand>
</feature>
<keyword evidence="2 6" id="KW-0698">rRNA processing</keyword>
<dbReference type="InterPro" id="IPR003682">
    <property type="entry name" value="rRNA_ssu_MeTfrase_G"/>
</dbReference>
<feature type="binding site" evidence="6">
    <location>
        <position position="133"/>
    </location>
    <ligand>
        <name>S-adenosyl-L-methionine</name>
        <dbReference type="ChEBI" id="CHEBI:59789"/>
    </ligand>
</feature>
<sequence>MKQPDPPPEHPVSRETEARLRAYLRLLLEWNGRINLVAAAPEEVLWQRHILDGWQLLPLLPDGPLADLGSGGGLPGLVIAIGRAQETHLVESDRRKSAFLMEATRQLGLPHVRVHARRIEAAQLPPLTVLTARALAPLTDLLPHAARLLAPGGVAVFPKGRTAEAELTAAAPHWFMRVERFASRTDAAATIFRLSEIRPEVV</sequence>
<dbReference type="AlphaFoldDB" id="A0A840AAA7"/>
<dbReference type="PANTHER" id="PTHR31760:SF0">
    <property type="entry name" value="S-ADENOSYL-L-METHIONINE-DEPENDENT METHYLTRANSFERASES SUPERFAMILY PROTEIN"/>
    <property type="match status" value="1"/>
</dbReference>
<organism evidence="7 8">
    <name type="scientific">Roseococcus suduntuyensis</name>
    <dbReference type="NCBI Taxonomy" id="455361"/>
    <lineage>
        <taxon>Bacteria</taxon>
        <taxon>Pseudomonadati</taxon>
        <taxon>Pseudomonadota</taxon>
        <taxon>Alphaproteobacteria</taxon>
        <taxon>Acetobacterales</taxon>
        <taxon>Roseomonadaceae</taxon>
        <taxon>Roseococcus</taxon>
    </lineage>
</organism>
<feature type="binding site" evidence="6">
    <location>
        <position position="74"/>
    </location>
    <ligand>
        <name>S-adenosyl-L-methionine</name>
        <dbReference type="ChEBI" id="CHEBI:59789"/>
    </ligand>
</feature>
<reference evidence="7 8" key="1">
    <citation type="submission" date="2020-08" db="EMBL/GenBank/DDBJ databases">
        <title>Genomic Encyclopedia of Type Strains, Phase IV (KMG-IV): sequencing the most valuable type-strain genomes for metagenomic binning, comparative biology and taxonomic classification.</title>
        <authorList>
            <person name="Goeker M."/>
        </authorList>
    </citation>
    <scope>NUCLEOTIDE SEQUENCE [LARGE SCALE GENOMIC DNA]</scope>
    <source>
        <strain evidence="7 8">DSM 19979</strain>
    </source>
</reference>
<dbReference type="NCBIfam" id="TIGR00138">
    <property type="entry name" value="rsmG_gidB"/>
    <property type="match status" value="1"/>
</dbReference>
<dbReference type="SUPFAM" id="SSF53335">
    <property type="entry name" value="S-adenosyl-L-methionine-dependent methyltransferases"/>
    <property type="match status" value="1"/>
</dbReference>
<dbReference type="PANTHER" id="PTHR31760">
    <property type="entry name" value="S-ADENOSYL-L-METHIONINE-DEPENDENT METHYLTRANSFERASES SUPERFAMILY PROTEIN"/>
    <property type="match status" value="1"/>
</dbReference>
<dbReference type="HAMAP" id="MF_00074">
    <property type="entry name" value="16SrRNA_methyltr_G"/>
    <property type="match status" value="1"/>
</dbReference>
<comment type="caution">
    <text evidence="7">The sequence shown here is derived from an EMBL/GenBank/DDBJ whole genome shotgun (WGS) entry which is preliminary data.</text>
</comment>
<evidence type="ECO:0000256" key="4">
    <source>
        <dbReference type="ARBA" id="ARBA00022679"/>
    </source>
</evidence>
<evidence type="ECO:0000313" key="8">
    <source>
        <dbReference type="Proteomes" id="UP000553193"/>
    </source>
</evidence>
<dbReference type="EMBL" id="JACIDJ010000001">
    <property type="protein sequence ID" value="MBB3897140.1"/>
    <property type="molecule type" value="Genomic_DNA"/>
</dbReference>
<evidence type="ECO:0000313" key="7">
    <source>
        <dbReference type="EMBL" id="MBB3897140.1"/>
    </source>
</evidence>
<comment type="subcellular location">
    <subcellularLocation>
        <location evidence="6">Cytoplasm</location>
    </subcellularLocation>
</comment>
<name>A0A840AAA7_9PROT</name>
<gene>
    <name evidence="6" type="primary">rsmG</name>
    <name evidence="7" type="ORF">GGQ83_000566</name>
</gene>
<comment type="similarity">
    <text evidence="6">Belongs to the methyltransferase superfamily. RNA methyltransferase RsmG family.</text>
</comment>
<accession>A0A840AAA7</accession>
<keyword evidence="1 6" id="KW-0963">Cytoplasm</keyword>
<evidence type="ECO:0000256" key="1">
    <source>
        <dbReference type="ARBA" id="ARBA00022490"/>
    </source>
</evidence>
<keyword evidence="5 6" id="KW-0949">S-adenosyl-L-methionine</keyword>
<keyword evidence="8" id="KW-1185">Reference proteome</keyword>
<protein>
    <recommendedName>
        <fullName evidence="6">Ribosomal RNA small subunit methyltransferase G</fullName>
        <ecNumber evidence="6">2.1.1.170</ecNumber>
    </recommendedName>
    <alternativeName>
        <fullName evidence="6">16S rRNA 7-methylguanosine methyltransferase</fullName>
        <shortName evidence="6">16S rRNA m7G methyltransferase</shortName>
    </alternativeName>
</protein>
<evidence type="ECO:0000256" key="6">
    <source>
        <dbReference type="HAMAP-Rule" id="MF_00074"/>
    </source>
</evidence>
<keyword evidence="4 6" id="KW-0808">Transferase</keyword>
<feature type="binding site" evidence="6">
    <location>
        <position position="69"/>
    </location>
    <ligand>
        <name>S-adenosyl-L-methionine</name>
        <dbReference type="ChEBI" id="CHEBI:59789"/>
    </ligand>
</feature>
<comment type="caution">
    <text evidence="6">Lacks conserved residue(s) required for the propagation of feature annotation.</text>
</comment>